<keyword evidence="5" id="KW-1185">Reference proteome</keyword>
<dbReference type="InterPro" id="IPR051398">
    <property type="entry name" value="Polysacch_Deacetylase"/>
</dbReference>
<evidence type="ECO:0000313" key="4">
    <source>
        <dbReference type="EMBL" id="AZU61064.1"/>
    </source>
</evidence>
<dbReference type="GO" id="GO:0005576">
    <property type="term" value="C:extracellular region"/>
    <property type="evidence" value="ECO:0007669"/>
    <property type="project" value="UniProtKB-SubCell"/>
</dbReference>
<dbReference type="PANTHER" id="PTHR34216:SF3">
    <property type="entry name" value="POLY-BETA-1,6-N-ACETYL-D-GLUCOSAMINE N-DEACETYLASE"/>
    <property type="match status" value="1"/>
</dbReference>
<dbReference type="CDD" id="cd19958">
    <property type="entry name" value="pyocin_knob"/>
    <property type="match status" value="1"/>
</dbReference>
<dbReference type="OrthoDB" id="9778320at2"/>
<accession>A0A3Q9QTK0</accession>
<dbReference type="AlphaFoldDB" id="A0A3Q9QTK0"/>
<evidence type="ECO:0000313" key="5">
    <source>
        <dbReference type="Proteomes" id="UP000282892"/>
    </source>
</evidence>
<dbReference type="RefSeq" id="WP_127485902.1">
    <property type="nucleotide sequence ID" value="NZ_CP022572.1"/>
</dbReference>
<dbReference type="Pfam" id="PF01522">
    <property type="entry name" value="Polysacc_deac_1"/>
    <property type="match status" value="1"/>
</dbReference>
<name>A0A3Q9QTK0_9BACI</name>
<dbReference type="PANTHER" id="PTHR34216">
    <property type="match status" value="1"/>
</dbReference>
<comment type="subcellular location">
    <subcellularLocation>
        <location evidence="1">Secreted</location>
    </subcellularLocation>
</comment>
<sequence length="501" mass="55771">MDVKSYGLAKKYTDQEVTKIINESTPLDAMARQAATDAKGVDKANLKKRLDDDYNELTTQLTQKATEIKNTALLSLKSNIADTGMVSIAPKQTKRPLVTFIDDDGYSEVMTRLKPLFDRKGIKGTLAIVSDWVGKAGNLSQSEILQLQNEGWEIASHEKTHIAMGSITDEAIINREIVQSKEELLGMGFNVKNIVYPFGQTSAKLLEYVKKVYRSGTITNIPANDSTVTTPLDTYLVRRVDFSASTLAHYKSVVDKAVSESSWVIFMTHIKVQTLEHDQILSDLIDYIKSLNVEIVTFDKGLDTFGDKLSIDGFMRVTPDNRLISSILVPYYKTATNAVTNDTPMTSFENGAITVTQITSGGAASFPEATAGTLTTDKSFSDAGYQKQIYSLYNTSRKYERYWMLSGSWSQWVKVQQRYEFELKYDLGTVNAQSSLDYNITVPGANVFDQVVITTSGALPDGLIPTARVSATDTVTLRMFNIKSTNVRVYETTYRMALLKR</sequence>
<dbReference type="Gene3D" id="3.20.20.370">
    <property type="entry name" value="Glycoside hydrolase/deacetylase"/>
    <property type="match status" value="1"/>
</dbReference>
<dbReference type="KEGG" id="nmk:CHR53_07250"/>
<dbReference type="GO" id="GO:0005975">
    <property type="term" value="P:carbohydrate metabolic process"/>
    <property type="evidence" value="ECO:0007669"/>
    <property type="project" value="InterPro"/>
</dbReference>
<gene>
    <name evidence="4" type="ORF">CHR53_07250</name>
</gene>
<reference evidence="4 5" key="1">
    <citation type="submission" date="2017-07" db="EMBL/GenBank/DDBJ databases">
        <title>The complete genome sequence of Bacillus mesonae strain H20-5, an efficient strain improving plant abiotic stress resistance.</title>
        <authorList>
            <person name="Kim S.Y."/>
            <person name="Song H."/>
            <person name="Sang M.K."/>
            <person name="Weon H.-Y."/>
            <person name="Song J."/>
        </authorList>
    </citation>
    <scope>NUCLEOTIDE SEQUENCE [LARGE SCALE GENOMIC DNA]</scope>
    <source>
        <strain evidence="4 5">H20-5</strain>
    </source>
</reference>
<dbReference type="Proteomes" id="UP000282892">
    <property type="component" value="Chromosome"/>
</dbReference>
<proteinExistence type="predicted"/>
<feature type="domain" description="NodB homology" evidence="3">
    <location>
        <begin position="96"/>
        <end position="296"/>
    </location>
</feature>
<dbReference type="InterPro" id="IPR011330">
    <property type="entry name" value="Glyco_hydro/deAcase_b/a-brl"/>
</dbReference>
<dbReference type="EMBL" id="CP022572">
    <property type="protein sequence ID" value="AZU61064.1"/>
    <property type="molecule type" value="Genomic_DNA"/>
</dbReference>
<dbReference type="GO" id="GO:0016810">
    <property type="term" value="F:hydrolase activity, acting on carbon-nitrogen (but not peptide) bonds"/>
    <property type="evidence" value="ECO:0007669"/>
    <property type="project" value="InterPro"/>
</dbReference>
<evidence type="ECO:0000256" key="2">
    <source>
        <dbReference type="ARBA" id="ARBA00022729"/>
    </source>
</evidence>
<organism evidence="4 5">
    <name type="scientific">Neobacillus mesonae</name>
    <dbReference type="NCBI Taxonomy" id="1193713"/>
    <lineage>
        <taxon>Bacteria</taxon>
        <taxon>Bacillati</taxon>
        <taxon>Bacillota</taxon>
        <taxon>Bacilli</taxon>
        <taxon>Bacillales</taxon>
        <taxon>Bacillaceae</taxon>
        <taxon>Neobacillus</taxon>
    </lineage>
</organism>
<keyword evidence="2" id="KW-0732">Signal</keyword>
<dbReference type="InterPro" id="IPR002509">
    <property type="entry name" value="NODB_dom"/>
</dbReference>
<protein>
    <recommendedName>
        <fullName evidence="3">NodB homology domain-containing protein</fullName>
    </recommendedName>
</protein>
<evidence type="ECO:0000259" key="3">
    <source>
        <dbReference type="PROSITE" id="PS51677"/>
    </source>
</evidence>
<evidence type="ECO:0000256" key="1">
    <source>
        <dbReference type="ARBA" id="ARBA00004613"/>
    </source>
</evidence>
<dbReference type="PROSITE" id="PS51677">
    <property type="entry name" value="NODB"/>
    <property type="match status" value="1"/>
</dbReference>
<dbReference type="CDD" id="cd10970">
    <property type="entry name" value="CE4_DAC_u1_6s"/>
    <property type="match status" value="1"/>
</dbReference>
<dbReference type="SUPFAM" id="SSF88713">
    <property type="entry name" value="Glycoside hydrolase/deacetylase"/>
    <property type="match status" value="1"/>
</dbReference>